<evidence type="ECO:0000313" key="2">
    <source>
        <dbReference type="Proteomes" id="UP001064048"/>
    </source>
</evidence>
<protein>
    <submittedName>
        <fullName evidence="1">Uncharacterized protein</fullName>
    </submittedName>
</protein>
<name>A0ACC0K2J3_CHOFU</name>
<dbReference type="Proteomes" id="UP001064048">
    <property type="component" value="Chromosome Z"/>
</dbReference>
<organism evidence="1 2">
    <name type="scientific">Choristoneura fumiferana</name>
    <name type="common">Spruce budworm moth</name>
    <name type="synonym">Archips fumiferana</name>
    <dbReference type="NCBI Taxonomy" id="7141"/>
    <lineage>
        <taxon>Eukaryota</taxon>
        <taxon>Metazoa</taxon>
        <taxon>Ecdysozoa</taxon>
        <taxon>Arthropoda</taxon>
        <taxon>Hexapoda</taxon>
        <taxon>Insecta</taxon>
        <taxon>Pterygota</taxon>
        <taxon>Neoptera</taxon>
        <taxon>Endopterygota</taxon>
        <taxon>Lepidoptera</taxon>
        <taxon>Glossata</taxon>
        <taxon>Ditrysia</taxon>
        <taxon>Tortricoidea</taxon>
        <taxon>Tortricidae</taxon>
        <taxon>Tortricinae</taxon>
        <taxon>Choristoneura</taxon>
    </lineage>
</organism>
<keyword evidence="2" id="KW-1185">Reference proteome</keyword>
<comment type="caution">
    <text evidence="1">The sequence shown here is derived from an EMBL/GenBank/DDBJ whole genome shotgun (WGS) entry which is preliminary data.</text>
</comment>
<sequence>MGCFVSKDKLTKEDMDFLKTHTSYDETTIKEWYKGFKQDCPNGRLTPAKFVDMYKMFFPSGNAVEFCDHVFRTFDMDKNGYIDFKEFLQAIHVTSSGTPEEKLKWAFRMYDVDGNGVIDIQEMTKIVQERAKNIFAKMDENNDGQLTQDEFLKGCLQDEELSKMLAP</sequence>
<accession>A0ACC0K2J3</accession>
<gene>
    <name evidence="1" type="ORF">MSG28_000894</name>
</gene>
<proteinExistence type="predicted"/>
<dbReference type="EMBL" id="CM046131">
    <property type="protein sequence ID" value="KAI8430706.1"/>
    <property type="molecule type" value="Genomic_DNA"/>
</dbReference>
<evidence type="ECO:0000313" key="1">
    <source>
        <dbReference type="EMBL" id="KAI8430706.1"/>
    </source>
</evidence>
<reference evidence="1 2" key="1">
    <citation type="journal article" date="2022" name="Genome Biol. Evol.">
        <title>The Spruce Budworm Genome: Reconstructing the Evolutionary History of Antifreeze Proteins.</title>
        <authorList>
            <person name="Beliveau C."/>
            <person name="Gagne P."/>
            <person name="Picq S."/>
            <person name="Vernygora O."/>
            <person name="Keeling C.I."/>
            <person name="Pinkney K."/>
            <person name="Doucet D."/>
            <person name="Wen F."/>
            <person name="Johnston J.S."/>
            <person name="Maaroufi H."/>
            <person name="Boyle B."/>
            <person name="Laroche J."/>
            <person name="Dewar K."/>
            <person name="Juretic N."/>
            <person name="Blackburn G."/>
            <person name="Nisole A."/>
            <person name="Brunet B."/>
            <person name="Brandao M."/>
            <person name="Lumley L."/>
            <person name="Duan J."/>
            <person name="Quan G."/>
            <person name="Lucarotti C.J."/>
            <person name="Roe A.D."/>
            <person name="Sperling F.A.H."/>
            <person name="Levesque R.C."/>
            <person name="Cusson M."/>
        </authorList>
    </citation>
    <scope>NUCLEOTIDE SEQUENCE [LARGE SCALE GENOMIC DNA]</scope>
    <source>
        <strain evidence="1">Glfc:IPQL:Cfum</strain>
    </source>
</reference>